<keyword evidence="3" id="KW-1185">Reference proteome</keyword>
<feature type="transmembrane region" description="Helical" evidence="1">
    <location>
        <begin position="576"/>
        <end position="599"/>
    </location>
</feature>
<dbReference type="STRING" id="1050174.CEPID_04290"/>
<dbReference type="Proteomes" id="UP000035368">
    <property type="component" value="Chromosome"/>
</dbReference>
<feature type="transmembrane region" description="Helical" evidence="1">
    <location>
        <begin position="239"/>
        <end position="263"/>
    </location>
</feature>
<organism evidence="2 3">
    <name type="scientific">Corynebacterium epidermidicanis</name>
    <dbReference type="NCBI Taxonomy" id="1050174"/>
    <lineage>
        <taxon>Bacteria</taxon>
        <taxon>Bacillati</taxon>
        <taxon>Actinomycetota</taxon>
        <taxon>Actinomycetes</taxon>
        <taxon>Mycobacteriales</taxon>
        <taxon>Corynebacteriaceae</taxon>
        <taxon>Corynebacterium</taxon>
    </lineage>
</organism>
<evidence type="ECO:0000313" key="3">
    <source>
        <dbReference type="Proteomes" id="UP000035368"/>
    </source>
</evidence>
<keyword evidence="1" id="KW-1133">Transmembrane helix</keyword>
<evidence type="ECO:0000256" key="1">
    <source>
        <dbReference type="SAM" id="Phobius"/>
    </source>
</evidence>
<dbReference type="PATRIC" id="fig|1050174.4.peg.870"/>
<protein>
    <submittedName>
        <fullName evidence="2">FtsX-like permease family</fullName>
    </submittedName>
</protein>
<gene>
    <name evidence="2" type="ORF">CEPID_04290</name>
</gene>
<feature type="transmembrane region" description="Helical" evidence="1">
    <location>
        <begin position="620"/>
        <end position="649"/>
    </location>
</feature>
<accession>A0A0G3GQA0</accession>
<dbReference type="KEGG" id="cei:CEPID_04290"/>
<proteinExistence type="predicted"/>
<reference evidence="2 3" key="1">
    <citation type="submission" date="2015-05" db="EMBL/GenBank/DDBJ databases">
        <title>Complete genome sequence of Corynebacterium epidermidicanis DSM 45586, isolated from the skin of a dog suffering from pruritus.</title>
        <authorList>
            <person name="Ruckert C."/>
            <person name="Albersmeier A."/>
            <person name="Winkler A."/>
            <person name="Tauch A."/>
        </authorList>
    </citation>
    <scope>NUCLEOTIDE SEQUENCE [LARGE SCALE GENOMIC DNA]</scope>
    <source>
        <strain evidence="2 3">DSM 45586</strain>
    </source>
</reference>
<keyword evidence="1" id="KW-0812">Transmembrane</keyword>
<feature type="transmembrane region" description="Helical" evidence="1">
    <location>
        <begin position="340"/>
        <end position="367"/>
    </location>
</feature>
<sequence length="659" mass="71320">MIRLAIRDLRAHPKHSLVTIFLLALPTLIVTSFFSMMHTAFVIEEYPENYYSYALSSTPPRPDFTPAYRGQGEVVANGETVVQYFTALTEDAPPEGTVIIPRDVARALAVAPGDSVTVNGKELTVHDLRYPSNLVGNYADAKDMGPANSHWWATSQPVGPQEFRLSGIYIEEAQKPPPPLWKFVTTFFGDPIGATMALSFFGLILIFTAALTTPLFAIAHRRLRHVSEQLTYIGARTSYITGILLWEGALLGFIGATLGLVLAWPLTEAGMRFIVGEPATFSWQFGLMLAAVTLLSTLLAAQLPLRLSKRAHTRFTAIQLFSGPILVLAGLLLLFEQNIGILLCLPVISLGAFLLGPAIVSILRVMSAKFPPILRLSARDAYRNAGRTSAAIGAITVATLSIGTLATALPYVGFGDKALSTGVIAKANVAVSSPTNFSEVLDSLSGDFGKRVDIYDTNEHDGYSGQTAWYDLGLTSYHIVAEPEIVDYFTVDPSTREAIKQRLRQGETVSTAEMGLEKPGKLSSVPAAELPTGYIASLYPKAPGPLQQLKLHRMSQTSGMEIGAADQSRSVALVSFLMAALGLLFILGVLFLVVALAQLEQRSDQQKLWAIGASRATLRWLSFAQAGMIAVPSIVIGTSLAAFVGNFFFDFLSQPWIDF</sequence>
<feature type="transmembrane region" description="Helical" evidence="1">
    <location>
        <begin position="388"/>
        <end position="412"/>
    </location>
</feature>
<feature type="transmembrane region" description="Helical" evidence="1">
    <location>
        <begin position="283"/>
        <end position="303"/>
    </location>
</feature>
<name>A0A0G3GQA0_9CORY</name>
<dbReference type="EMBL" id="CP011541">
    <property type="protein sequence ID" value="AKK02730.1"/>
    <property type="molecule type" value="Genomic_DNA"/>
</dbReference>
<evidence type="ECO:0000313" key="2">
    <source>
        <dbReference type="EMBL" id="AKK02730.1"/>
    </source>
</evidence>
<feature type="transmembrane region" description="Helical" evidence="1">
    <location>
        <begin position="192"/>
        <end position="218"/>
    </location>
</feature>
<dbReference type="AlphaFoldDB" id="A0A0G3GQA0"/>
<feature type="transmembrane region" description="Helical" evidence="1">
    <location>
        <begin position="20"/>
        <end position="43"/>
    </location>
</feature>
<feature type="transmembrane region" description="Helical" evidence="1">
    <location>
        <begin position="315"/>
        <end position="334"/>
    </location>
</feature>
<keyword evidence="1" id="KW-0472">Membrane</keyword>